<dbReference type="EMBL" id="MFIY01000001">
    <property type="protein sequence ID" value="OGG00625.1"/>
    <property type="molecule type" value="Genomic_DNA"/>
</dbReference>
<name>A0A1F5YKF1_9BACT</name>
<dbReference type="AlphaFoldDB" id="A0A1F5YKF1"/>
<protein>
    <submittedName>
        <fullName evidence="2">Uncharacterized protein</fullName>
    </submittedName>
</protein>
<evidence type="ECO:0000256" key="1">
    <source>
        <dbReference type="SAM" id="Phobius"/>
    </source>
</evidence>
<evidence type="ECO:0000313" key="3">
    <source>
        <dbReference type="Proteomes" id="UP000178230"/>
    </source>
</evidence>
<reference evidence="2 3" key="1">
    <citation type="journal article" date="2016" name="Nat. Commun.">
        <title>Thousands of microbial genomes shed light on interconnected biogeochemical processes in an aquifer system.</title>
        <authorList>
            <person name="Anantharaman K."/>
            <person name="Brown C.T."/>
            <person name="Hug L.A."/>
            <person name="Sharon I."/>
            <person name="Castelle C.J."/>
            <person name="Probst A.J."/>
            <person name="Thomas B.C."/>
            <person name="Singh A."/>
            <person name="Wilkins M.J."/>
            <person name="Karaoz U."/>
            <person name="Brodie E.L."/>
            <person name="Williams K.H."/>
            <person name="Hubbard S.S."/>
            <person name="Banfield J.F."/>
        </authorList>
    </citation>
    <scope>NUCLEOTIDE SEQUENCE [LARGE SCALE GENOMIC DNA]</scope>
</reference>
<organism evidence="2 3">
    <name type="scientific">Candidatus Gottesmanbacteria bacterium RBG_13_37_7</name>
    <dbReference type="NCBI Taxonomy" id="1798369"/>
    <lineage>
        <taxon>Bacteria</taxon>
        <taxon>Candidatus Gottesmaniibacteriota</taxon>
    </lineage>
</organism>
<keyword evidence="1" id="KW-1133">Transmembrane helix</keyword>
<accession>A0A1F5YKF1</accession>
<proteinExistence type="predicted"/>
<feature type="transmembrane region" description="Helical" evidence="1">
    <location>
        <begin position="7"/>
        <end position="32"/>
    </location>
</feature>
<keyword evidence="1" id="KW-0812">Transmembrane</keyword>
<keyword evidence="1" id="KW-0472">Membrane</keyword>
<comment type="caution">
    <text evidence="2">The sequence shown here is derived from an EMBL/GenBank/DDBJ whole genome shotgun (WGS) entry which is preliminary data.</text>
</comment>
<dbReference type="Proteomes" id="UP000178230">
    <property type="component" value="Unassembled WGS sequence"/>
</dbReference>
<gene>
    <name evidence="2" type="ORF">A2Y99_05235</name>
</gene>
<evidence type="ECO:0000313" key="2">
    <source>
        <dbReference type="EMBL" id="OGG00625.1"/>
    </source>
</evidence>
<sequence>MQIKINYIVRFFVIIPFIIAILAIGIFIGLYYSKKGQEIIPTNILGIFFPTQTPTPSPTIPPPTATPIEYKISFDDLPKEIVEGEQATFTWSLGGPSITIHKTAIYFGTASIIRVGKETAPVETKYTEAVKDFIEGNYTIPLRFVGNASVLKQGVYFARAYALIEGKNYWSDERTFKVNPAPKNQIRIINYPEKVKLGENSTFTWEVTGPQTTTNFTAIVGSKQSKSEALNESVDLTKTPYIVLTKDFTGGSQNVPLRFIGNAVMPEYGIYYIRALTVISGKNIWSDEHTLTVQ</sequence>